<dbReference type="InterPro" id="IPR008711">
    <property type="entry name" value="Recombinase_NinB"/>
</dbReference>
<reference evidence="1 2" key="1">
    <citation type="submission" date="2016-06" db="EMBL/GenBank/DDBJ databases">
        <authorList>
            <person name="Kjaerup R.B."/>
            <person name="Dalgaard T.S."/>
            <person name="Juul-Madsen H.R."/>
        </authorList>
    </citation>
    <scope>NUCLEOTIDE SEQUENCE [LARGE SCALE GENOMIC DNA]</scope>
    <source>
        <strain evidence="1">2</strain>
    </source>
</reference>
<dbReference type="Gene3D" id="1.10.3790.10">
    <property type="entry name" value="NinB"/>
    <property type="match status" value="1"/>
</dbReference>
<dbReference type="RefSeq" id="WP_186412235.1">
    <property type="nucleotide sequence ID" value="NZ_FLQY01000364.1"/>
</dbReference>
<protein>
    <recommendedName>
        <fullName evidence="3">NinB protein</fullName>
    </recommendedName>
</protein>
<proteinExistence type="predicted"/>
<evidence type="ECO:0000313" key="2">
    <source>
        <dbReference type="Proteomes" id="UP000199600"/>
    </source>
</evidence>
<organism evidence="1 2">
    <name type="scientific">Candidatus Propionivibrio aalborgensis</name>
    <dbReference type="NCBI Taxonomy" id="1860101"/>
    <lineage>
        <taxon>Bacteria</taxon>
        <taxon>Pseudomonadati</taxon>
        <taxon>Pseudomonadota</taxon>
        <taxon>Betaproteobacteria</taxon>
        <taxon>Rhodocyclales</taxon>
        <taxon>Rhodocyclaceae</taxon>
        <taxon>Propionivibrio</taxon>
    </lineage>
</organism>
<sequence>MKKLVLTGNVAKEAAIKYVKAAPLGYVFQIGEPKRKDIQNDKFHAQIGDIAKHCEFMGEKWGIEDWKRLLVDAFAKAMVEAGTPLRRGGRVVPSLDGGGVVQLGIQTRDFRVKEAAEFIEYLYAWGAHKGVVWSDETERKAT</sequence>
<dbReference type="AlphaFoldDB" id="A0A1A8Y0G2"/>
<dbReference type="SUPFAM" id="SSF103370">
    <property type="entry name" value="NinB"/>
    <property type="match status" value="1"/>
</dbReference>
<evidence type="ECO:0000313" key="1">
    <source>
        <dbReference type="EMBL" id="SBT10660.1"/>
    </source>
</evidence>
<dbReference type="Pfam" id="PF05772">
    <property type="entry name" value="NinB"/>
    <property type="match status" value="1"/>
</dbReference>
<gene>
    <name evidence="1" type="ORF">PROAA_610020</name>
</gene>
<evidence type="ECO:0008006" key="3">
    <source>
        <dbReference type="Google" id="ProtNLM"/>
    </source>
</evidence>
<dbReference type="EMBL" id="FLQY01000364">
    <property type="protein sequence ID" value="SBT10660.1"/>
    <property type="molecule type" value="Genomic_DNA"/>
</dbReference>
<accession>A0A1A8Y0G2</accession>
<dbReference type="InterPro" id="IPR036619">
    <property type="entry name" value="NinB_sf"/>
</dbReference>
<dbReference type="Proteomes" id="UP000199600">
    <property type="component" value="Unassembled WGS sequence"/>
</dbReference>
<keyword evidence="2" id="KW-1185">Reference proteome</keyword>
<name>A0A1A8Y0G2_9RHOO</name>